<gene>
    <name evidence="2" type="ORF">NPIL_304071</name>
</gene>
<accession>A0A8X6TNX9</accession>
<proteinExistence type="predicted"/>
<keyword evidence="1" id="KW-0472">Membrane</keyword>
<feature type="transmembrane region" description="Helical" evidence="1">
    <location>
        <begin position="70"/>
        <end position="95"/>
    </location>
</feature>
<dbReference type="Proteomes" id="UP000887013">
    <property type="component" value="Unassembled WGS sequence"/>
</dbReference>
<protein>
    <submittedName>
        <fullName evidence="2">Uncharacterized protein</fullName>
    </submittedName>
</protein>
<sequence length="99" mass="10742">MNKDSQINFYPSMESITSSTFCRSIPIIMKAFFVVFVALSVILLAVQSVEMSPAVRERRQISNLEATSELVAQGVLGALLSLVDGLLKFLGLGIICLSC</sequence>
<evidence type="ECO:0000256" key="1">
    <source>
        <dbReference type="SAM" id="Phobius"/>
    </source>
</evidence>
<keyword evidence="1" id="KW-0812">Transmembrane</keyword>
<reference evidence="2" key="1">
    <citation type="submission" date="2020-08" db="EMBL/GenBank/DDBJ databases">
        <title>Multicomponent nature underlies the extraordinary mechanical properties of spider dragline silk.</title>
        <authorList>
            <person name="Kono N."/>
            <person name="Nakamura H."/>
            <person name="Mori M."/>
            <person name="Yoshida Y."/>
            <person name="Ohtoshi R."/>
            <person name="Malay A.D."/>
            <person name="Moran D.A.P."/>
            <person name="Tomita M."/>
            <person name="Numata K."/>
            <person name="Arakawa K."/>
        </authorList>
    </citation>
    <scope>NUCLEOTIDE SEQUENCE</scope>
</reference>
<dbReference type="AlphaFoldDB" id="A0A8X6TNX9"/>
<keyword evidence="3" id="KW-1185">Reference proteome</keyword>
<organism evidence="2 3">
    <name type="scientific">Nephila pilipes</name>
    <name type="common">Giant wood spider</name>
    <name type="synonym">Nephila maculata</name>
    <dbReference type="NCBI Taxonomy" id="299642"/>
    <lineage>
        <taxon>Eukaryota</taxon>
        <taxon>Metazoa</taxon>
        <taxon>Ecdysozoa</taxon>
        <taxon>Arthropoda</taxon>
        <taxon>Chelicerata</taxon>
        <taxon>Arachnida</taxon>
        <taxon>Araneae</taxon>
        <taxon>Araneomorphae</taxon>
        <taxon>Entelegynae</taxon>
        <taxon>Araneoidea</taxon>
        <taxon>Nephilidae</taxon>
        <taxon>Nephila</taxon>
    </lineage>
</organism>
<feature type="transmembrane region" description="Helical" evidence="1">
    <location>
        <begin position="27"/>
        <end position="49"/>
    </location>
</feature>
<dbReference type="EMBL" id="BMAW01061523">
    <property type="protein sequence ID" value="GFT31563.1"/>
    <property type="molecule type" value="Genomic_DNA"/>
</dbReference>
<keyword evidence="1" id="KW-1133">Transmembrane helix</keyword>
<name>A0A8X6TNX9_NEPPI</name>
<evidence type="ECO:0000313" key="2">
    <source>
        <dbReference type="EMBL" id="GFT31563.1"/>
    </source>
</evidence>
<comment type="caution">
    <text evidence="2">The sequence shown here is derived from an EMBL/GenBank/DDBJ whole genome shotgun (WGS) entry which is preliminary data.</text>
</comment>
<evidence type="ECO:0000313" key="3">
    <source>
        <dbReference type="Proteomes" id="UP000887013"/>
    </source>
</evidence>